<proteinExistence type="predicted"/>
<dbReference type="AlphaFoldDB" id="A0A0F8YM74"/>
<reference evidence="1" key="1">
    <citation type="journal article" date="2015" name="Nature">
        <title>Complex archaea that bridge the gap between prokaryotes and eukaryotes.</title>
        <authorList>
            <person name="Spang A."/>
            <person name="Saw J.H."/>
            <person name="Jorgensen S.L."/>
            <person name="Zaremba-Niedzwiedzka K."/>
            <person name="Martijn J."/>
            <person name="Lind A.E."/>
            <person name="van Eijk R."/>
            <person name="Schleper C."/>
            <person name="Guy L."/>
            <person name="Ettema T.J."/>
        </authorList>
    </citation>
    <scope>NUCLEOTIDE SEQUENCE</scope>
</reference>
<name>A0A0F8YM74_9ZZZZ</name>
<evidence type="ECO:0000313" key="1">
    <source>
        <dbReference type="EMBL" id="KKK82483.1"/>
    </source>
</evidence>
<organism evidence="1">
    <name type="scientific">marine sediment metagenome</name>
    <dbReference type="NCBI Taxonomy" id="412755"/>
    <lineage>
        <taxon>unclassified sequences</taxon>
        <taxon>metagenomes</taxon>
        <taxon>ecological metagenomes</taxon>
    </lineage>
</organism>
<gene>
    <name evidence="1" type="ORF">LCGC14_2802950</name>
</gene>
<feature type="non-terminal residue" evidence="1">
    <location>
        <position position="1"/>
    </location>
</feature>
<sequence>KAFRIKKLARAADKFEEAGNLVQMANMLEKVAKEIGGAYTNRYEHTGKGGGPIKYEDVTDMTTEQLESEADRLWTKRQSQIEAATATKH</sequence>
<accession>A0A0F8YM74</accession>
<comment type="caution">
    <text evidence="1">The sequence shown here is derived from an EMBL/GenBank/DDBJ whole genome shotgun (WGS) entry which is preliminary data.</text>
</comment>
<dbReference type="EMBL" id="LAZR01052652">
    <property type="protein sequence ID" value="KKK82483.1"/>
    <property type="molecule type" value="Genomic_DNA"/>
</dbReference>
<protein>
    <submittedName>
        <fullName evidence="1">Uncharacterized protein</fullName>
    </submittedName>
</protein>